<dbReference type="Proteomes" id="UP000824202">
    <property type="component" value="Unassembled WGS sequence"/>
</dbReference>
<gene>
    <name evidence="7" type="ORF">H9863_04790</name>
</gene>
<dbReference type="Gene3D" id="1.20.1540.10">
    <property type="entry name" value="Rhomboid-like"/>
    <property type="match status" value="1"/>
</dbReference>
<evidence type="ECO:0000313" key="8">
    <source>
        <dbReference type="Proteomes" id="UP000824202"/>
    </source>
</evidence>
<dbReference type="EMBL" id="DXFT01000093">
    <property type="protein sequence ID" value="HIX03420.1"/>
    <property type="molecule type" value="Genomic_DNA"/>
</dbReference>
<comment type="caution">
    <text evidence="7">The sequence shown here is derived from an EMBL/GenBank/DDBJ whole genome shotgun (WGS) entry which is preliminary data.</text>
</comment>
<reference evidence="7" key="1">
    <citation type="journal article" date="2021" name="PeerJ">
        <title>Extensive microbial diversity within the chicken gut microbiome revealed by metagenomics and culture.</title>
        <authorList>
            <person name="Gilroy R."/>
            <person name="Ravi A."/>
            <person name="Getino M."/>
            <person name="Pursley I."/>
            <person name="Horton D.L."/>
            <person name="Alikhan N.F."/>
            <person name="Baker D."/>
            <person name="Gharbi K."/>
            <person name="Hall N."/>
            <person name="Watson M."/>
            <person name="Adriaenssens E.M."/>
            <person name="Foster-Nyarko E."/>
            <person name="Jarju S."/>
            <person name="Secka A."/>
            <person name="Antonio M."/>
            <person name="Oren A."/>
            <person name="Chaudhuri R.R."/>
            <person name="La Ragione R."/>
            <person name="Hildebrand F."/>
            <person name="Pallen M.J."/>
        </authorList>
    </citation>
    <scope>NUCLEOTIDE SEQUENCE</scope>
    <source>
        <strain evidence="7">23274</strain>
    </source>
</reference>
<feature type="transmembrane region" description="Helical" evidence="5">
    <location>
        <begin position="103"/>
        <end position="123"/>
    </location>
</feature>
<keyword evidence="3 5" id="KW-1133">Transmembrane helix</keyword>
<keyword evidence="4 5" id="KW-0472">Membrane</keyword>
<feature type="transmembrane region" description="Helical" evidence="5">
    <location>
        <begin position="253"/>
        <end position="272"/>
    </location>
</feature>
<dbReference type="InterPro" id="IPR022764">
    <property type="entry name" value="Peptidase_S54_rhomboid_dom"/>
</dbReference>
<evidence type="ECO:0000256" key="3">
    <source>
        <dbReference type="ARBA" id="ARBA00022989"/>
    </source>
</evidence>
<proteinExistence type="predicted"/>
<sequence length="280" mass="31955">MQNYRPYAGVTPVVKTLLIINVVMWVLAIVSAKQFNIDLDRIFGLHLPQSPDWGIWQYVTHMFMHASVSSYGRIEFTHIFFNMFALYMFGRILESVWGSKRFLIFYLVCGIGAGVLNSVVGWFEVRGLYEQYHNFVESPDPYILSEFAKKQLGAPAAWVWNVIDGWINNPTSAEYIEAGKQIFNRIIDLKVNVTMVGASGAIFGLLVAFGMLFPNTELYIMFVPIPIKAKYFVIGYGVLELFLGMNNAAGDNVAHFAHLSGMLFGFLLVKWWNKHRKSFY</sequence>
<organism evidence="7 8">
    <name type="scientific">Candidatus Odoribacter faecigallinarum</name>
    <dbReference type="NCBI Taxonomy" id="2838706"/>
    <lineage>
        <taxon>Bacteria</taxon>
        <taxon>Pseudomonadati</taxon>
        <taxon>Bacteroidota</taxon>
        <taxon>Bacteroidia</taxon>
        <taxon>Bacteroidales</taxon>
        <taxon>Odoribacteraceae</taxon>
        <taxon>Odoribacter</taxon>
    </lineage>
</organism>
<evidence type="ECO:0000259" key="6">
    <source>
        <dbReference type="Pfam" id="PF01694"/>
    </source>
</evidence>
<evidence type="ECO:0000256" key="4">
    <source>
        <dbReference type="ARBA" id="ARBA00023136"/>
    </source>
</evidence>
<dbReference type="Pfam" id="PF01694">
    <property type="entry name" value="Rhomboid"/>
    <property type="match status" value="2"/>
</dbReference>
<dbReference type="PANTHER" id="PTHR43066:SF11">
    <property type="entry name" value="PEPTIDASE S54 RHOMBOID DOMAIN-CONTAINING PROTEIN"/>
    <property type="match status" value="1"/>
</dbReference>
<evidence type="ECO:0000256" key="2">
    <source>
        <dbReference type="ARBA" id="ARBA00022692"/>
    </source>
</evidence>
<keyword evidence="7" id="KW-0645">Protease</keyword>
<dbReference type="AlphaFoldDB" id="A0A9D1UZP0"/>
<dbReference type="GO" id="GO:0016020">
    <property type="term" value="C:membrane"/>
    <property type="evidence" value="ECO:0007669"/>
    <property type="project" value="UniProtKB-SubCell"/>
</dbReference>
<accession>A0A9D1UZP0</accession>
<comment type="subcellular location">
    <subcellularLocation>
        <location evidence="1">Membrane</location>
        <topology evidence="1">Multi-pass membrane protein</topology>
    </subcellularLocation>
</comment>
<dbReference type="GO" id="GO:0006508">
    <property type="term" value="P:proteolysis"/>
    <property type="evidence" value="ECO:0007669"/>
    <property type="project" value="UniProtKB-KW"/>
</dbReference>
<evidence type="ECO:0000313" key="7">
    <source>
        <dbReference type="EMBL" id="HIX03420.1"/>
    </source>
</evidence>
<feature type="transmembrane region" description="Helical" evidence="5">
    <location>
        <begin position="79"/>
        <end position="97"/>
    </location>
</feature>
<dbReference type="SUPFAM" id="SSF144091">
    <property type="entry name" value="Rhomboid-like"/>
    <property type="match status" value="1"/>
</dbReference>
<evidence type="ECO:0000256" key="5">
    <source>
        <dbReference type="SAM" id="Phobius"/>
    </source>
</evidence>
<protein>
    <submittedName>
        <fullName evidence="7">Rhomboid family intramembrane serine protease</fullName>
    </submittedName>
</protein>
<keyword evidence="7" id="KW-0378">Hydrolase</keyword>
<dbReference type="InterPro" id="IPR035952">
    <property type="entry name" value="Rhomboid-like_sf"/>
</dbReference>
<feature type="domain" description="Peptidase S54 rhomboid" evidence="6">
    <location>
        <begin position="54"/>
        <end position="120"/>
    </location>
</feature>
<feature type="domain" description="Peptidase S54 rhomboid" evidence="6">
    <location>
        <begin position="187"/>
        <end position="268"/>
    </location>
</feature>
<keyword evidence="2 5" id="KW-0812">Transmembrane</keyword>
<feature type="transmembrane region" description="Helical" evidence="5">
    <location>
        <begin position="12"/>
        <end position="35"/>
    </location>
</feature>
<evidence type="ECO:0000256" key="1">
    <source>
        <dbReference type="ARBA" id="ARBA00004141"/>
    </source>
</evidence>
<dbReference type="GO" id="GO:0004252">
    <property type="term" value="F:serine-type endopeptidase activity"/>
    <property type="evidence" value="ECO:0007669"/>
    <property type="project" value="InterPro"/>
</dbReference>
<reference evidence="7" key="2">
    <citation type="submission" date="2021-04" db="EMBL/GenBank/DDBJ databases">
        <authorList>
            <person name="Gilroy R."/>
        </authorList>
    </citation>
    <scope>NUCLEOTIDE SEQUENCE</scope>
    <source>
        <strain evidence="7">23274</strain>
    </source>
</reference>
<feature type="transmembrane region" description="Helical" evidence="5">
    <location>
        <begin position="191"/>
        <end position="213"/>
    </location>
</feature>
<name>A0A9D1UZP0_9BACT</name>
<dbReference type="PANTHER" id="PTHR43066">
    <property type="entry name" value="RHOMBOID-RELATED PROTEIN"/>
    <property type="match status" value="1"/>
</dbReference>